<dbReference type="InterPro" id="IPR028974">
    <property type="entry name" value="TSP_type-3_rpt"/>
</dbReference>
<dbReference type="PRINTS" id="PR01021">
    <property type="entry name" value="OMPADOMAIN"/>
</dbReference>
<dbReference type="Gene3D" id="3.30.1330.60">
    <property type="entry name" value="OmpA-like domain"/>
    <property type="match status" value="1"/>
</dbReference>
<dbReference type="GO" id="GO:0006811">
    <property type="term" value="P:monoatomic ion transport"/>
    <property type="evidence" value="ECO:0007669"/>
    <property type="project" value="UniProtKB-KW"/>
</dbReference>
<dbReference type="SUPFAM" id="SSF103088">
    <property type="entry name" value="OmpA-like"/>
    <property type="match status" value="1"/>
</dbReference>
<dbReference type="InterPro" id="IPR003367">
    <property type="entry name" value="Thrombospondin_3-like_rpt"/>
</dbReference>
<protein>
    <submittedName>
        <fullName evidence="13">OmpA family protein</fullName>
    </submittedName>
</protein>
<dbReference type="SUPFAM" id="SSF56925">
    <property type="entry name" value="OMPA-like"/>
    <property type="match status" value="1"/>
</dbReference>
<feature type="chain" id="PRO_5042517733" evidence="11">
    <location>
        <begin position="19"/>
        <end position="388"/>
    </location>
</feature>
<keyword evidence="8 10" id="KW-0472">Membrane</keyword>
<evidence type="ECO:0000256" key="4">
    <source>
        <dbReference type="ARBA" id="ARBA00022692"/>
    </source>
</evidence>
<keyword evidence="7" id="KW-0626">Porin</keyword>
<comment type="subcellular location">
    <subcellularLocation>
        <location evidence="1">Cell outer membrane</location>
        <topology evidence="1">Multi-pass membrane protein</topology>
    </subcellularLocation>
</comment>
<evidence type="ECO:0000256" key="6">
    <source>
        <dbReference type="ARBA" id="ARBA00023065"/>
    </source>
</evidence>
<dbReference type="Gene3D" id="4.10.1080.10">
    <property type="entry name" value="TSP type-3 repeat"/>
    <property type="match status" value="1"/>
</dbReference>
<keyword evidence="2" id="KW-0813">Transport</keyword>
<evidence type="ECO:0000256" key="1">
    <source>
        <dbReference type="ARBA" id="ARBA00004571"/>
    </source>
</evidence>
<dbReference type="PANTHER" id="PTHR30329">
    <property type="entry name" value="STATOR ELEMENT OF FLAGELLAR MOTOR COMPLEX"/>
    <property type="match status" value="1"/>
</dbReference>
<evidence type="ECO:0000256" key="9">
    <source>
        <dbReference type="ARBA" id="ARBA00023237"/>
    </source>
</evidence>
<dbReference type="InterPro" id="IPR011250">
    <property type="entry name" value="OMP/PagP_B-barrel"/>
</dbReference>
<dbReference type="Gene3D" id="2.40.160.20">
    <property type="match status" value="1"/>
</dbReference>
<gene>
    <name evidence="13" type="ORF">FJR47_09265</name>
</gene>
<reference evidence="14" key="1">
    <citation type="submission" date="2019-06" db="EMBL/GenBank/DDBJ databases">
        <title>Sulfurimonas gotlandica sp. nov., a chemoautotrophic and psychrotolerant epsilonproteobacterium isolated from a pelagic redoxcline, and an emended description of the genus Sulfurimonas.</title>
        <authorList>
            <person name="Wang S."/>
            <person name="Jiang L."/>
            <person name="Shao Z."/>
        </authorList>
    </citation>
    <scope>NUCLEOTIDE SEQUENCE [LARGE SCALE GENOMIC DNA]</scope>
    <source>
        <strain evidence="14">1-1N</strain>
    </source>
</reference>
<dbReference type="GO" id="GO:0009279">
    <property type="term" value="C:cell outer membrane"/>
    <property type="evidence" value="ECO:0007669"/>
    <property type="project" value="UniProtKB-SubCell"/>
</dbReference>
<feature type="signal peptide" evidence="11">
    <location>
        <begin position="1"/>
        <end position="18"/>
    </location>
</feature>
<dbReference type="PROSITE" id="PS51123">
    <property type="entry name" value="OMPA_2"/>
    <property type="match status" value="1"/>
</dbReference>
<dbReference type="RefSeq" id="WP_152300158.1">
    <property type="nucleotide sequence ID" value="NZ_CP041166.1"/>
</dbReference>
<keyword evidence="5 11" id="KW-0732">Signal</keyword>
<dbReference type="PANTHER" id="PTHR30329:SF21">
    <property type="entry name" value="LIPOPROTEIN YIAD-RELATED"/>
    <property type="match status" value="1"/>
</dbReference>
<accession>A0AAJ4A5I9</accession>
<dbReference type="CDD" id="cd07185">
    <property type="entry name" value="OmpA_C-like"/>
    <property type="match status" value="1"/>
</dbReference>
<dbReference type="InterPro" id="IPR006665">
    <property type="entry name" value="OmpA-like"/>
</dbReference>
<keyword evidence="6" id="KW-0406">Ion transport</keyword>
<keyword evidence="14" id="KW-1185">Reference proteome</keyword>
<dbReference type="Pfam" id="PF02412">
    <property type="entry name" value="TSP_3"/>
    <property type="match status" value="3"/>
</dbReference>
<organism evidence="13 14">
    <name type="scientific">Sulfurimonas xiamenensis</name>
    <dbReference type="NCBI Taxonomy" id="2590021"/>
    <lineage>
        <taxon>Bacteria</taxon>
        <taxon>Pseudomonadati</taxon>
        <taxon>Campylobacterota</taxon>
        <taxon>Epsilonproteobacteria</taxon>
        <taxon>Campylobacterales</taxon>
        <taxon>Sulfurimonadaceae</taxon>
        <taxon>Sulfurimonas</taxon>
    </lineage>
</organism>
<dbReference type="EMBL" id="CP041166">
    <property type="protein sequence ID" value="QFR44098.1"/>
    <property type="molecule type" value="Genomic_DNA"/>
</dbReference>
<dbReference type="GO" id="GO:0015288">
    <property type="term" value="F:porin activity"/>
    <property type="evidence" value="ECO:0007669"/>
    <property type="project" value="UniProtKB-KW"/>
</dbReference>
<dbReference type="InterPro" id="IPR006664">
    <property type="entry name" value="OMP_bac"/>
</dbReference>
<evidence type="ECO:0000313" key="13">
    <source>
        <dbReference type="EMBL" id="QFR44098.1"/>
    </source>
</evidence>
<dbReference type="GO" id="GO:0007155">
    <property type="term" value="P:cell adhesion"/>
    <property type="evidence" value="ECO:0007669"/>
    <property type="project" value="InterPro"/>
</dbReference>
<evidence type="ECO:0000256" key="2">
    <source>
        <dbReference type="ARBA" id="ARBA00022448"/>
    </source>
</evidence>
<dbReference type="InterPro" id="IPR027385">
    <property type="entry name" value="Beta-barrel_OMP"/>
</dbReference>
<dbReference type="SUPFAM" id="SSF103647">
    <property type="entry name" value="TSP type-3 repeat"/>
    <property type="match status" value="1"/>
</dbReference>
<dbReference type="Pfam" id="PF13505">
    <property type="entry name" value="OMP_b-brl"/>
    <property type="match status" value="1"/>
</dbReference>
<name>A0AAJ4A5I9_9BACT</name>
<sequence length="388" mass="41838">MRKLLLVPALLLSSVAIAQEYNYEITPVVGYNIAEGNLELENQTLYGAEVQYNGFDSLLKPELSVLYSDADYENSTISTDIYRIALNGVYEYDAISFIKPLAKIGFGYETIDNHLADNTDSIFLDMGVGAKVPFTDAIALKLEAVYMLKNNHSRMDSNLALLAGLNFAFGPKAQEVAAETVDGDDDNDGVLNSADKCPSTPAGVKVDAYGCEIDGDDDNDGVLNSRDRCPNTIAGAKVDSAGCEIDGDDDKDGVLNSKDKCPNTPAGNVVDSDGCTQKVNLHINFETASYTVDEASKQNVKKFADFLKARTNFNAKIIGHTDNVGSEASNQTLSENRANAVKELIVQHGIEANRIKTVGMGESAPAALNDTDEGRAQNRRIEAELLVK</sequence>
<feature type="domain" description="OmpA-like" evidence="12">
    <location>
        <begin position="272"/>
        <end position="388"/>
    </location>
</feature>
<proteinExistence type="predicted"/>
<evidence type="ECO:0000313" key="14">
    <source>
        <dbReference type="Proteomes" id="UP000326061"/>
    </source>
</evidence>
<evidence type="ECO:0000256" key="3">
    <source>
        <dbReference type="ARBA" id="ARBA00022452"/>
    </source>
</evidence>
<dbReference type="Pfam" id="PF00691">
    <property type="entry name" value="OmpA"/>
    <property type="match status" value="1"/>
</dbReference>
<keyword evidence="3" id="KW-1134">Transmembrane beta strand</keyword>
<dbReference type="KEGG" id="suln:FJR47_09265"/>
<dbReference type="GO" id="GO:0005509">
    <property type="term" value="F:calcium ion binding"/>
    <property type="evidence" value="ECO:0007669"/>
    <property type="project" value="InterPro"/>
</dbReference>
<dbReference type="Proteomes" id="UP000326061">
    <property type="component" value="Chromosome"/>
</dbReference>
<evidence type="ECO:0000256" key="11">
    <source>
        <dbReference type="SAM" id="SignalP"/>
    </source>
</evidence>
<evidence type="ECO:0000256" key="10">
    <source>
        <dbReference type="PROSITE-ProRule" id="PRU00473"/>
    </source>
</evidence>
<evidence type="ECO:0000256" key="5">
    <source>
        <dbReference type="ARBA" id="ARBA00022729"/>
    </source>
</evidence>
<dbReference type="InterPro" id="IPR050330">
    <property type="entry name" value="Bact_OuterMem_StrucFunc"/>
</dbReference>
<keyword evidence="9" id="KW-0998">Cell outer membrane</keyword>
<evidence type="ECO:0000256" key="7">
    <source>
        <dbReference type="ARBA" id="ARBA00023114"/>
    </source>
</evidence>
<dbReference type="AlphaFoldDB" id="A0AAJ4A5I9"/>
<dbReference type="InterPro" id="IPR036737">
    <property type="entry name" value="OmpA-like_sf"/>
</dbReference>
<evidence type="ECO:0000259" key="12">
    <source>
        <dbReference type="PROSITE" id="PS51123"/>
    </source>
</evidence>
<dbReference type="GO" id="GO:0046930">
    <property type="term" value="C:pore complex"/>
    <property type="evidence" value="ECO:0007669"/>
    <property type="project" value="UniProtKB-KW"/>
</dbReference>
<evidence type="ECO:0000256" key="8">
    <source>
        <dbReference type="ARBA" id="ARBA00023136"/>
    </source>
</evidence>
<keyword evidence="4" id="KW-0812">Transmembrane</keyword>